<gene>
    <name evidence="1" type="ORF">SMAX5B_016193</name>
</gene>
<dbReference type="EMBL" id="CP026249">
    <property type="protein sequence ID" value="AWP04851.1"/>
    <property type="molecule type" value="Genomic_DNA"/>
</dbReference>
<keyword evidence="2" id="KW-1185">Reference proteome</keyword>
<evidence type="ECO:0000313" key="2">
    <source>
        <dbReference type="Proteomes" id="UP000246464"/>
    </source>
</evidence>
<name>A0A2U9BLL2_SCOMX</name>
<organism evidence="1 2">
    <name type="scientific">Scophthalmus maximus</name>
    <name type="common">Turbot</name>
    <name type="synonym">Psetta maxima</name>
    <dbReference type="NCBI Taxonomy" id="52904"/>
    <lineage>
        <taxon>Eukaryota</taxon>
        <taxon>Metazoa</taxon>
        <taxon>Chordata</taxon>
        <taxon>Craniata</taxon>
        <taxon>Vertebrata</taxon>
        <taxon>Euteleostomi</taxon>
        <taxon>Actinopterygii</taxon>
        <taxon>Neopterygii</taxon>
        <taxon>Teleostei</taxon>
        <taxon>Neoteleostei</taxon>
        <taxon>Acanthomorphata</taxon>
        <taxon>Carangaria</taxon>
        <taxon>Pleuronectiformes</taxon>
        <taxon>Pleuronectoidei</taxon>
        <taxon>Scophthalmidae</taxon>
        <taxon>Scophthalmus</taxon>
    </lineage>
</organism>
<dbReference type="Proteomes" id="UP000246464">
    <property type="component" value="Chromosome 7"/>
</dbReference>
<proteinExistence type="predicted"/>
<protein>
    <submittedName>
        <fullName evidence="1">Uncharacterized protein</fullName>
    </submittedName>
</protein>
<accession>A0A2U9BLL2</accession>
<reference evidence="1 2" key="1">
    <citation type="submission" date="2017-12" db="EMBL/GenBank/DDBJ databases">
        <title>Integrating genomic resources of turbot (Scophthalmus maximus) in depth evaluation of genetic and physical mapping variation across individuals.</title>
        <authorList>
            <person name="Martinez P."/>
        </authorList>
    </citation>
    <scope>NUCLEOTIDE SEQUENCE [LARGE SCALE GENOMIC DNA]</scope>
</reference>
<dbReference type="AlphaFoldDB" id="A0A2U9BLL2"/>
<evidence type="ECO:0000313" key="1">
    <source>
        <dbReference type="EMBL" id="AWP04851.1"/>
    </source>
</evidence>
<sequence>MAPEAGCQSEHLCEPATGVTSSSRKTTRRLRRRVVRGTVDVTATAGRGGVRCGLDVSGILNGGDSKILDRRLYELSYNGTFSPLPPSVRWKEWRITEPLNSSRK</sequence>